<evidence type="ECO:0000313" key="1">
    <source>
        <dbReference type="EMBL" id="TWU05473.1"/>
    </source>
</evidence>
<name>A0A5C6AZT3_9BACT</name>
<dbReference type="AlphaFoldDB" id="A0A5C6AZT3"/>
<dbReference type="Proteomes" id="UP000320176">
    <property type="component" value="Unassembled WGS sequence"/>
</dbReference>
<organism evidence="1 2">
    <name type="scientific">Stieleria varia</name>
    <dbReference type="NCBI Taxonomy" id="2528005"/>
    <lineage>
        <taxon>Bacteria</taxon>
        <taxon>Pseudomonadati</taxon>
        <taxon>Planctomycetota</taxon>
        <taxon>Planctomycetia</taxon>
        <taxon>Pirellulales</taxon>
        <taxon>Pirellulaceae</taxon>
        <taxon>Stieleria</taxon>
    </lineage>
</organism>
<protein>
    <submittedName>
        <fullName evidence="1">Uncharacterized protein</fullName>
    </submittedName>
</protein>
<proteinExistence type="predicted"/>
<sequence>MGGAFGFIGDFLIAATSQYQAMSRRRSRLSCMRFNSCQIVSTWLRDRLLIAK</sequence>
<reference evidence="1 2" key="1">
    <citation type="submission" date="2019-02" db="EMBL/GenBank/DDBJ databases">
        <title>Deep-cultivation of Planctomycetes and their phenomic and genomic characterization uncovers novel biology.</title>
        <authorList>
            <person name="Wiegand S."/>
            <person name="Jogler M."/>
            <person name="Boedeker C."/>
            <person name="Pinto D."/>
            <person name="Vollmers J."/>
            <person name="Rivas-Marin E."/>
            <person name="Kohn T."/>
            <person name="Peeters S.H."/>
            <person name="Heuer A."/>
            <person name="Rast P."/>
            <person name="Oberbeckmann S."/>
            <person name="Bunk B."/>
            <person name="Jeske O."/>
            <person name="Meyerdierks A."/>
            <person name="Storesund J.E."/>
            <person name="Kallscheuer N."/>
            <person name="Luecker S."/>
            <person name="Lage O.M."/>
            <person name="Pohl T."/>
            <person name="Merkel B.J."/>
            <person name="Hornburger P."/>
            <person name="Mueller R.-W."/>
            <person name="Bruemmer F."/>
            <person name="Labrenz M."/>
            <person name="Spormann A.M."/>
            <person name="Op Den Camp H."/>
            <person name="Overmann J."/>
            <person name="Amann R."/>
            <person name="Jetten M.S.M."/>
            <person name="Mascher T."/>
            <person name="Medema M.H."/>
            <person name="Devos D.P."/>
            <person name="Kaster A.-K."/>
            <person name="Ovreas L."/>
            <person name="Rohde M."/>
            <person name="Galperin M.Y."/>
            <person name="Jogler C."/>
        </authorList>
    </citation>
    <scope>NUCLEOTIDE SEQUENCE [LARGE SCALE GENOMIC DNA]</scope>
    <source>
        <strain evidence="1 2">Pla52n</strain>
    </source>
</reference>
<evidence type="ECO:0000313" key="2">
    <source>
        <dbReference type="Proteomes" id="UP000320176"/>
    </source>
</evidence>
<gene>
    <name evidence="1" type="ORF">Pla52n_11850</name>
</gene>
<keyword evidence="2" id="KW-1185">Reference proteome</keyword>
<accession>A0A5C6AZT3</accession>
<dbReference type="EMBL" id="SJPN01000002">
    <property type="protein sequence ID" value="TWU05473.1"/>
    <property type="molecule type" value="Genomic_DNA"/>
</dbReference>
<comment type="caution">
    <text evidence="1">The sequence shown here is derived from an EMBL/GenBank/DDBJ whole genome shotgun (WGS) entry which is preliminary data.</text>
</comment>